<evidence type="ECO:0000259" key="2">
    <source>
        <dbReference type="Pfam" id="PF12728"/>
    </source>
</evidence>
<feature type="compositionally biased region" description="Basic and acidic residues" evidence="1">
    <location>
        <begin position="103"/>
        <end position="120"/>
    </location>
</feature>
<protein>
    <submittedName>
        <fullName evidence="3">Helix-turn-helix domain-containing protein</fullName>
    </submittedName>
</protein>
<organism evidence="3 4">
    <name type="scientific">Mycolicibacterium hodleri</name>
    <dbReference type="NCBI Taxonomy" id="49897"/>
    <lineage>
        <taxon>Bacteria</taxon>
        <taxon>Bacillati</taxon>
        <taxon>Actinomycetota</taxon>
        <taxon>Actinomycetes</taxon>
        <taxon>Mycobacteriales</taxon>
        <taxon>Mycobacteriaceae</taxon>
        <taxon>Mycolicibacterium</taxon>
    </lineage>
</organism>
<evidence type="ECO:0000313" key="3">
    <source>
        <dbReference type="EMBL" id="TQR82814.1"/>
    </source>
</evidence>
<feature type="compositionally biased region" description="Basic residues" evidence="1">
    <location>
        <begin position="7"/>
        <end position="17"/>
    </location>
</feature>
<name>A0A544VS38_9MYCO</name>
<dbReference type="EMBL" id="VIFX01000059">
    <property type="protein sequence ID" value="TQR82814.1"/>
    <property type="molecule type" value="Genomic_DNA"/>
</dbReference>
<proteinExistence type="predicted"/>
<reference evidence="3 4" key="1">
    <citation type="submission" date="2018-10" db="EMBL/GenBank/DDBJ databases">
        <title>Draft genome of Mycobacterium hodleri strain B.</title>
        <authorList>
            <person name="Amande T.J."/>
            <person name="Mcgenity T.J."/>
        </authorList>
    </citation>
    <scope>NUCLEOTIDE SEQUENCE [LARGE SCALE GENOMIC DNA]</scope>
    <source>
        <strain evidence="3 4">B</strain>
    </source>
</reference>
<keyword evidence="4" id="KW-1185">Reference proteome</keyword>
<comment type="caution">
    <text evidence="3">The sequence shown here is derived from an EMBL/GenBank/DDBJ whole genome shotgun (WGS) entry which is preliminary data.</text>
</comment>
<feature type="domain" description="Helix-turn-helix" evidence="2">
    <location>
        <begin position="148"/>
        <end position="194"/>
    </location>
</feature>
<sequence>MGDGLRRRARHPRRTAARRTGPGRFADGVSRCRRRRRCAVTISAQHGVHLDHADAAYLVNALDEFARMMAERRDARGNPTPSQPSPRLVDTTAKLRRAVDSLADRDPAADHADHAERSEPPAEALAVGPGVRAPQRNSVDAGPHDIGTGDAARRLGITPNAARDLARRGRIAAHYNGTRWQFDAAAVAARAEQRASKQG</sequence>
<evidence type="ECO:0000313" key="4">
    <source>
        <dbReference type="Proteomes" id="UP000315759"/>
    </source>
</evidence>
<dbReference type="AlphaFoldDB" id="A0A544VS38"/>
<dbReference type="InterPro" id="IPR041657">
    <property type="entry name" value="HTH_17"/>
</dbReference>
<dbReference type="Proteomes" id="UP000315759">
    <property type="component" value="Unassembled WGS sequence"/>
</dbReference>
<feature type="region of interest" description="Disordered" evidence="1">
    <location>
        <begin position="1"/>
        <end position="27"/>
    </location>
</feature>
<evidence type="ECO:0000256" key="1">
    <source>
        <dbReference type="SAM" id="MobiDB-lite"/>
    </source>
</evidence>
<dbReference type="Pfam" id="PF12728">
    <property type="entry name" value="HTH_17"/>
    <property type="match status" value="1"/>
</dbReference>
<accession>A0A544VS38</accession>
<gene>
    <name evidence="3" type="ORF">D8S82_30300</name>
</gene>
<feature type="region of interest" description="Disordered" evidence="1">
    <location>
        <begin position="103"/>
        <end position="152"/>
    </location>
</feature>